<organism evidence="1 2">
    <name type="scientific">Cytospora chrysosperma</name>
    <name type="common">Cytospora canker fungus</name>
    <name type="synonym">Sphaeria chrysosperma</name>
    <dbReference type="NCBI Taxonomy" id="252740"/>
    <lineage>
        <taxon>Eukaryota</taxon>
        <taxon>Fungi</taxon>
        <taxon>Dikarya</taxon>
        <taxon>Ascomycota</taxon>
        <taxon>Pezizomycotina</taxon>
        <taxon>Sordariomycetes</taxon>
        <taxon>Sordariomycetidae</taxon>
        <taxon>Diaporthales</taxon>
        <taxon>Cytosporaceae</taxon>
        <taxon>Cytospora</taxon>
    </lineage>
</organism>
<name>A0A423VC78_CYTCH</name>
<protein>
    <submittedName>
        <fullName evidence="1">Uncharacterized protein</fullName>
    </submittedName>
</protein>
<comment type="caution">
    <text evidence="1">The sequence shown here is derived from an EMBL/GenBank/DDBJ whole genome shotgun (WGS) entry which is preliminary data.</text>
</comment>
<dbReference type="EMBL" id="LJZO01000067">
    <property type="protein sequence ID" value="ROV88419.1"/>
    <property type="molecule type" value="Genomic_DNA"/>
</dbReference>
<sequence length="1728" mass="181903">MAICTTPLTGGSSASHCFMAASKEDRSAMSALVEEHAGERTAQTTKTTNQEVGSIGVELQGLAGLVEHRSLGHSTHGQDQLSEVTTALHETEGILHRTKRDTLVDEVKHSGEDLTHLVGLLLHDKQQVEESEGGVLHEGLHVETGVASNITQTDLHEGSEGGKTVPRLPQQLTRQGVEDAVHTPAVSHTLDSVDERCITRVEDVLWVNAILLDKKLALLGRADSRVDRDAEVVSKLDGGLAHTTCCGVDEHSLTLAQLAQVHEGVVGRGVNDRHGGSLLEAHGVRNLTADNFVSAEKGCVGAYTASSDAVPDLDASNSWADSFDNTTDFQTQEGVVEDAHRGHNITEVDTGGLDLDLNLALAERLASPPVIGNELQGVQKTGLANSQTQRAIVLLERHDTRPVLEVVVDVSVLLVVHAETIFGVGAQDAASQRGTNLETGGSGQVEHVEPGANNLSTDNASQTIDHVEVGLVAVGKPEEALRLEDDFAECEEVSLGYFVQDHLLHLEERDGSLAFGRGDDVLGGPGDSFHSIFEGRKNLSKLAGESLGRLTSLRRLNNDDLGLGLDTVDLGLGWVLVEISHALASGRHDDKVRSGNVGRTRGLSLAKVEDIEDSLALGLGHGIADLAGDGGSIGHRGHGTLGDVGLGKELNDSSSRVGVEEHVSNLGRSLQGRNALGDLLNLFRSGELHAVVPADSRAQVARLGLLAGLNWLLGCGGQLGGAEVSDLQVHFLELLVHPVDLSSSVLETVALGRAVSLQGCADVGGDVSGNLKLSNNSGHGGLVDVELLVVGVGTTDPGLEDSIEHGWVDEERPVNQLVAVGWAAVLEDDIVSAHLLTRVHVVQSLEERAVEPRDLLRRLVELVTGKGIGAGLQDALVLGDLALMDVRNLRLHLLAGLGVLDGHQTASVVTECLITASARGDGPLPPGVRVGSGSGNDVGTDVGDNLGRGVIAHGHGTEEGHIAEFESADRLSRNLVLTDPGLILKREESPPHTLILVHHGHRSANERLAGLLAVVVVEVEAALRMERLGVVPRVRRKVSELLAFDILIDTHDLERGTLAEQVGSKVEGSVDTILATLEDRGVGNILAAACSVENLLNGATQSGVRAKLNQQIDGWVRDRVGQGVGRSNKLGKSFGEQDRADQVASPVGRAELLRVDLNASNRRDHLGSLLSRAAALNVRDGGQVVTHDLVHVLGVVSNLDLELTSEDLLLVEHWQKLVETSNITRDGDTLGRVDASNTDLASIDLGNPFLGFLAAQTDSHHASVKVAGLGLDQRRSLTTEVSGGNRIFVAQGTDSVGSTHLTGRVTNALGRGDAPSAELIDQCNLEDSADGLRDLRHAETRLFARAHQLLSRVPLATALLEVLRRLRNGLAKGLALEQLSTHTGPLGTLATQLGATLTEGVGQVGNVLGVGGSGTKAVEVVGKGLANTLQTSLVGSRESKETLLVHDGLLGGEDGAASSRAAGQERVTLALIDTLENNVCVGATHSEGGDRHTLHISDGPGSKLLRDVDVPLVEWDTLVQLVEVDLGRNHAVLHGQDTLDQTSNGGTSFQVTDVGLDGADNDLAGWGGLCTESVVDGPDFHRVTSLGTSTVALHELCALHVEAEILVDIADESGLGLRAGEGDTLGPAIRVDTGTPDDSSDWVTITLSVCQPLDQDDTATLTTTVSIAIVVEGSAVAVWRQETKVAELHGDLRVEDQVHTTGHSHIRLSVAHTLAGQSWKDRECRSSG</sequence>
<evidence type="ECO:0000313" key="2">
    <source>
        <dbReference type="Proteomes" id="UP000284375"/>
    </source>
</evidence>
<evidence type="ECO:0000313" key="1">
    <source>
        <dbReference type="EMBL" id="ROV88419.1"/>
    </source>
</evidence>
<reference evidence="1 2" key="1">
    <citation type="submission" date="2015-09" db="EMBL/GenBank/DDBJ databases">
        <title>Host preference determinants of Valsa canker pathogens revealed by comparative genomics.</title>
        <authorList>
            <person name="Yin Z."/>
            <person name="Huang L."/>
        </authorList>
    </citation>
    <scope>NUCLEOTIDE SEQUENCE [LARGE SCALE GENOMIC DNA]</scope>
    <source>
        <strain evidence="1 2">YSFL</strain>
    </source>
</reference>
<gene>
    <name evidence="1" type="ORF">VSDG_09218</name>
</gene>
<proteinExistence type="predicted"/>
<dbReference type="AntiFam" id="ANF00248">
    <property type="entry name" value="Shadow ORF (opposite ppsD)"/>
</dbReference>
<accession>A0A423VC78</accession>
<keyword evidence="2" id="KW-1185">Reference proteome</keyword>
<dbReference type="Proteomes" id="UP000284375">
    <property type="component" value="Unassembled WGS sequence"/>
</dbReference>